<dbReference type="Gene3D" id="2.130.10.30">
    <property type="entry name" value="Regulator of chromosome condensation 1/beta-lactamase-inhibitor protein II"/>
    <property type="match status" value="2"/>
</dbReference>
<keyword evidence="17" id="KW-0732">Signal</keyword>
<feature type="domain" description="RCC1-like" evidence="18">
    <location>
        <begin position="14"/>
        <end position="300"/>
    </location>
</feature>
<evidence type="ECO:0000256" key="10">
    <source>
        <dbReference type="ARBA" id="ARBA00022737"/>
    </source>
</evidence>
<comment type="subcellular location">
    <subcellularLocation>
        <location evidence="2">Cytoplasm</location>
    </subcellularLocation>
</comment>
<evidence type="ECO:0000256" key="15">
    <source>
        <dbReference type="PROSITE-ProRule" id="PRU00235"/>
    </source>
</evidence>
<keyword evidence="6" id="KW-0723">Serine/threonine-protein kinase</keyword>
<reference evidence="19" key="2">
    <citation type="submission" date="2025-09" db="UniProtKB">
        <authorList>
            <consortium name="Ensembl"/>
        </authorList>
    </citation>
    <scope>IDENTIFICATION</scope>
</reference>
<feature type="chain" id="PRO_5034698284" description="non-specific serine/threonine protein kinase" evidence="17">
    <location>
        <begin position="23"/>
        <end position="542"/>
    </location>
</feature>
<dbReference type="InterPro" id="IPR058923">
    <property type="entry name" value="RCC1-like_dom"/>
</dbReference>
<evidence type="ECO:0000256" key="4">
    <source>
        <dbReference type="ARBA" id="ARBA00012513"/>
    </source>
</evidence>
<dbReference type="GO" id="GO:0005524">
    <property type="term" value="F:ATP binding"/>
    <property type="evidence" value="ECO:0007669"/>
    <property type="project" value="UniProtKB-KW"/>
</dbReference>
<protein>
    <recommendedName>
        <fullName evidence="4">non-specific serine/threonine protein kinase</fullName>
        <ecNumber evidence="4">2.7.11.1</ecNumber>
    </recommendedName>
</protein>
<evidence type="ECO:0000256" key="13">
    <source>
        <dbReference type="ARBA" id="ARBA00022840"/>
    </source>
</evidence>
<evidence type="ECO:0000313" key="20">
    <source>
        <dbReference type="Proteomes" id="UP000694388"/>
    </source>
</evidence>
<comment type="similarity">
    <text evidence="3">Belongs to the protein kinase superfamily. NEK Ser/Thr protein kinase family. NIMA subfamily.</text>
</comment>
<feature type="repeat" description="RCC1" evidence="15">
    <location>
        <begin position="18"/>
        <end position="71"/>
    </location>
</feature>
<name>A0A8C4QAR6_EPTBU</name>
<dbReference type="GO" id="GO:0005737">
    <property type="term" value="C:cytoplasm"/>
    <property type="evidence" value="ECO:0007669"/>
    <property type="project" value="UniProtKB-SubCell"/>
</dbReference>
<proteinExistence type="inferred from homology"/>
<keyword evidence="14" id="KW-0460">Magnesium</keyword>
<keyword evidence="11" id="KW-0547">Nucleotide-binding</keyword>
<evidence type="ECO:0000256" key="7">
    <source>
        <dbReference type="ARBA" id="ARBA00022553"/>
    </source>
</evidence>
<dbReference type="GO" id="GO:0019901">
    <property type="term" value="F:protein kinase binding"/>
    <property type="evidence" value="ECO:0007669"/>
    <property type="project" value="TreeGrafter"/>
</dbReference>
<feature type="repeat" description="RCC1" evidence="15">
    <location>
        <begin position="197"/>
        <end position="249"/>
    </location>
</feature>
<reference evidence="19" key="1">
    <citation type="submission" date="2025-08" db="UniProtKB">
        <authorList>
            <consortium name="Ensembl"/>
        </authorList>
    </citation>
    <scope>IDENTIFICATION</scope>
</reference>
<feature type="repeat" description="RCC1" evidence="15">
    <location>
        <begin position="72"/>
        <end position="123"/>
    </location>
</feature>
<keyword evidence="7" id="KW-0597">Phosphoprotein</keyword>
<dbReference type="PROSITE" id="PS50012">
    <property type="entry name" value="RCC1_3"/>
    <property type="match status" value="4"/>
</dbReference>
<evidence type="ECO:0000256" key="12">
    <source>
        <dbReference type="ARBA" id="ARBA00022777"/>
    </source>
</evidence>
<keyword evidence="12" id="KW-0418">Kinase</keyword>
<feature type="repeat" description="RCC1" evidence="15">
    <location>
        <begin position="250"/>
        <end position="303"/>
    </location>
</feature>
<dbReference type="Ensembl" id="ENSEBUT00000012730.1">
    <property type="protein sequence ID" value="ENSEBUP00000012153.1"/>
    <property type="gene ID" value="ENSEBUG00000007748.1"/>
</dbReference>
<dbReference type="InterPro" id="IPR009091">
    <property type="entry name" value="RCC1/BLIP-II"/>
</dbReference>
<feature type="signal peptide" evidence="17">
    <location>
        <begin position="1"/>
        <end position="22"/>
    </location>
</feature>
<evidence type="ECO:0000256" key="14">
    <source>
        <dbReference type="ARBA" id="ARBA00022842"/>
    </source>
</evidence>
<evidence type="ECO:0000313" key="19">
    <source>
        <dbReference type="Ensembl" id="ENSEBUP00000012153.1"/>
    </source>
</evidence>
<evidence type="ECO:0000259" key="18">
    <source>
        <dbReference type="Pfam" id="PF25390"/>
    </source>
</evidence>
<evidence type="ECO:0000256" key="5">
    <source>
        <dbReference type="ARBA" id="ARBA00022490"/>
    </source>
</evidence>
<dbReference type="AlphaFoldDB" id="A0A8C4QAR6"/>
<feature type="region of interest" description="Disordered" evidence="16">
    <location>
        <begin position="315"/>
        <end position="356"/>
    </location>
</feature>
<dbReference type="PRINTS" id="PR00633">
    <property type="entry name" value="RCCNDNSATION"/>
</dbReference>
<dbReference type="InterPro" id="IPR000408">
    <property type="entry name" value="Reg_chr_condens"/>
</dbReference>
<keyword evidence="13" id="KW-0067">ATP-binding</keyword>
<dbReference type="GeneTree" id="ENSGT00940000156145"/>
<evidence type="ECO:0000256" key="3">
    <source>
        <dbReference type="ARBA" id="ARBA00010886"/>
    </source>
</evidence>
<evidence type="ECO:0000256" key="11">
    <source>
        <dbReference type="ARBA" id="ARBA00022741"/>
    </source>
</evidence>
<dbReference type="InterPro" id="IPR051997">
    <property type="entry name" value="STK_NEK"/>
</dbReference>
<evidence type="ECO:0000256" key="16">
    <source>
        <dbReference type="SAM" id="MobiDB-lite"/>
    </source>
</evidence>
<evidence type="ECO:0000256" key="6">
    <source>
        <dbReference type="ARBA" id="ARBA00022527"/>
    </source>
</evidence>
<accession>A0A8C4QAR6</accession>
<dbReference type="GO" id="GO:0004674">
    <property type="term" value="F:protein serine/threonine kinase activity"/>
    <property type="evidence" value="ECO:0007669"/>
    <property type="project" value="UniProtKB-KW"/>
</dbReference>
<dbReference type="PANTHER" id="PTHR44535">
    <property type="entry name" value="PROTEIN CBG16200"/>
    <property type="match status" value="1"/>
</dbReference>
<keyword evidence="9" id="KW-0479">Metal-binding</keyword>
<keyword evidence="10" id="KW-0677">Repeat</keyword>
<dbReference type="Pfam" id="PF25390">
    <property type="entry name" value="WD40_RLD"/>
    <property type="match status" value="1"/>
</dbReference>
<dbReference type="GO" id="GO:0046872">
    <property type="term" value="F:metal ion binding"/>
    <property type="evidence" value="ECO:0007669"/>
    <property type="project" value="UniProtKB-KW"/>
</dbReference>
<organism evidence="19 20">
    <name type="scientific">Eptatretus burgeri</name>
    <name type="common">Inshore hagfish</name>
    <dbReference type="NCBI Taxonomy" id="7764"/>
    <lineage>
        <taxon>Eukaryota</taxon>
        <taxon>Metazoa</taxon>
        <taxon>Chordata</taxon>
        <taxon>Craniata</taxon>
        <taxon>Vertebrata</taxon>
        <taxon>Cyclostomata</taxon>
        <taxon>Myxini</taxon>
        <taxon>Myxiniformes</taxon>
        <taxon>Myxinidae</taxon>
        <taxon>Eptatretinae</taxon>
        <taxon>Eptatretus</taxon>
    </lineage>
</organism>
<evidence type="ECO:0000256" key="9">
    <source>
        <dbReference type="ARBA" id="ARBA00022723"/>
    </source>
</evidence>
<dbReference type="EC" id="2.7.11.1" evidence="4"/>
<keyword evidence="20" id="KW-1185">Reference proteome</keyword>
<evidence type="ECO:0000256" key="1">
    <source>
        <dbReference type="ARBA" id="ARBA00001946"/>
    </source>
</evidence>
<dbReference type="GO" id="GO:0005813">
    <property type="term" value="C:centrosome"/>
    <property type="evidence" value="ECO:0007669"/>
    <property type="project" value="TreeGrafter"/>
</dbReference>
<evidence type="ECO:0000256" key="2">
    <source>
        <dbReference type="ARBA" id="ARBA00004496"/>
    </source>
</evidence>
<dbReference type="Proteomes" id="UP000694388">
    <property type="component" value="Unplaced"/>
</dbReference>
<evidence type="ECO:0000256" key="8">
    <source>
        <dbReference type="ARBA" id="ARBA00022679"/>
    </source>
</evidence>
<feature type="compositionally biased region" description="Polar residues" evidence="16">
    <location>
        <begin position="315"/>
        <end position="329"/>
    </location>
</feature>
<dbReference type="SUPFAM" id="SSF50985">
    <property type="entry name" value="RCC1/BLIP-II"/>
    <property type="match status" value="1"/>
</dbReference>
<keyword evidence="8" id="KW-0808">Transferase</keyword>
<sequence length="542" mass="59655">MWRNTNFLVLLFTATEQGDVFSFGSNYYGCMGCDGKLNLEFLTPQPVLFEPDLLVTQVSCGDCHVVVLAQRGAVYSWGCGEYGRLGLGSECTKFSPEKVMALSRYDVKSVVCGTDGTFFLTHNCRVLACGNNEFNKLGLNQYTFGLLNTSRSADVQDRDCEEVLMTLNPVLVKQLLRYQIQNISGGKTHTAAFDVFGRLYMFGDNSQGQLGVGHCKKLRGVIRHRGPLIGKIVSRLSCGDGFTIAVVDENEVYAWGNLENGRLGIPERPRNNIISRPRPIFGTVRQVADLSCRGWHTLLIGECVLSVKPIRPSGSMSFRQSDAENAQVETDTESESGFGGSDKTQFDPPKCEENERVSLGTSCPQWLQKEMEEAEFIPLDRNLSNNGNEQRLPHCVLGLGGIPKIPSLELGSLADSSAAHHVATDIRSRPLSFTPPHCASHDPSRDGNVVKLKDSDCKMPGKQVCLEKANAELRAEVAFLRGQLAKNDGNEGITGYLTKKEAEGLRRETQSLWATVRKLESQLSSLDSKKHPSCCNLLMKGM</sequence>
<comment type="cofactor">
    <cofactor evidence="1">
        <name>Mg(2+)</name>
        <dbReference type="ChEBI" id="CHEBI:18420"/>
    </cofactor>
</comment>
<dbReference type="PANTHER" id="PTHR44535:SF1">
    <property type="entry name" value="SERINE_THREONINE-PROTEIN KINASE NEK9"/>
    <property type="match status" value="1"/>
</dbReference>
<keyword evidence="5" id="KW-0963">Cytoplasm</keyword>
<evidence type="ECO:0000256" key="17">
    <source>
        <dbReference type="SAM" id="SignalP"/>
    </source>
</evidence>